<protein>
    <submittedName>
        <fullName evidence="1">Preprotein translocase SecA</fullName>
    </submittedName>
</protein>
<dbReference type="Gene3D" id="1.25.40.10">
    <property type="entry name" value="Tetratricopeptide repeat domain"/>
    <property type="match status" value="1"/>
</dbReference>
<name>A0A8J3Z8S0_9ACTN</name>
<keyword evidence="2" id="KW-1185">Reference proteome</keyword>
<evidence type="ECO:0000313" key="1">
    <source>
        <dbReference type="EMBL" id="GIJ59459.1"/>
    </source>
</evidence>
<dbReference type="Pfam" id="PF02810">
    <property type="entry name" value="SEC-C"/>
    <property type="match status" value="1"/>
</dbReference>
<dbReference type="InterPro" id="IPR011990">
    <property type="entry name" value="TPR-like_helical_dom_sf"/>
</dbReference>
<dbReference type="Proteomes" id="UP000612585">
    <property type="component" value="Unassembled WGS sequence"/>
</dbReference>
<reference evidence="1" key="1">
    <citation type="submission" date="2021-01" db="EMBL/GenBank/DDBJ databases">
        <title>Whole genome shotgun sequence of Virgisporangium aurantiacum NBRC 16421.</title>
        <authorList>
            <person name="Komaki H."/>
            <person name="Tamura T."/>
        </authorList>
    </citation>
    <scope>NUCLEOTIDE SEQUENCE</scope>
    <source>
        <strain evidence="1">NBRC 16421</strain>
    </source>
</reference>
<dbReference type="InterPro" id="IPR004027">
    <property type="entry name" value="SEC_C_motif"/>
</dbReference>
<proteinExistence type="predicted"/>
<evidence type="ECO:0000313" key="2">
    <source>
        <dbReference type="Proteomes" id="UP000612585"/>
    </source>
</evidence>
<dbReference type="AlphaFoldDB" id="A0A8J3Z8S0"/>
<dbReference type="Gene3D" id="3.10.450.50">
    <property type="match status" value="1"/>
</dbReference>
<dbReference type="SUPFAM" id="SSF48452">
    <property type="entry name" value="TPR-like"/>
    <property type="match status" value="1"/>
</dbReference>
<sequence>MTSNPVELARSLEKDAVRYPEERAEILLEAADAWRMAGEYDRAASLLADLIEAGGEDGCHARFQLAEVYFERGSDDLASAELALLARDPALDDGHCTFVAELLDERGDLAGAAQWYDRAVARLDDETIEDLRKPDGWVSMMTGVLLGNRRDVRERLGLAPDAMDELAPPPSTQPVDLDGVRERMAAGARPKEVRLLTFQRSERIEAQRRWPEYQGEEYYALAEQQWRKLADDGVPSILVVPALVDELVAFAERTGGSPLDPEVKAAYCGTVPEQRTIAWPPPRNAVCWCGSGVKYKKCCGRPG</sequence>
<dbReference type="EMBL" id="BOPG01000047">
    <property type="protein sequence ID" value="GIJ59459.1"/>
    <property type="molecule type" value="Genomic_DNA"/>
</dbReference>
<accession>A0A8J3Z8S0</accession>
<dbReference type="SUPFAM" id="SSF103642">
    <property type="entry name" value="Sec-C motif"/>
    <property type="match status" value="1"/>
</dbReference>
<comment type="caution">
    <text evidence="1">The sequence shown here is derived from an EMBL/GenBank/DDBJ whole genome shotgun (WGS) entry which is preliminary data.</text>
</comment>
<organism evidence="1 2">
    <name type="scientific">Virgisporangium aurantiacum</name>
    <dbReference type="NCBI Taxonomy" id="175570"/>
    <lineage>
        <taxon>Bacteria</taxon>
        <taxon>Bacillati</taxon>
        <taxon>Actinomycetota</taxon>
        <taxon>Actinomycetes</taxon>
        <taxon>Micromonosporales</taxon>
        <taxon>Micromonosporaceae</taxon>
        <taxon>Virgisporangium</taxon>
    </lineage>
</organism>
<dbReference type="RefSeq" id="WP_204001789.1">
    <property type="nucleotide sequence ID" value="NZ_BOPG01000047.1"/>
</dbReference>
<gene>
    <name evidence="1" type="ORF">Vau01_069750</name>
</gene>